<dbReference type="RefSeq" id="WP_317625815.1">
    <property type="nucleotide sequence ID" value="NZ_JANFFA010000002.1"/>
</dbReference>
<comment type="caution">
    <text evidence="3">The sequence shown here is derived from an EMBL/GenBank/DDBJ whole genome shotgun (WGS) entry which is preliminary data.</text>
</comment>
<keyword evidence="3" id="KW-0449">Lipoprotein</keyword>
<dbReference type="AlphaFoldDB" id="A0AAJ1U707"/>
<accession>A0AAJ1U707</accession>
<dbReference type="PANTHER" id="PTHR35869:SF1">
    <property type="entry name" value="OUTER-MEMBRANE LIPOPROTEIN CARRIER PROTEIN"/>
    <property type="match status" value="1"/>
</dbReference>
<evidence type="ECO:0000256" key="2">
    <source>
        <dbReference type="SAM" id="SignalP"/>
    </source>
</evidence>
<protein>
    <submittedName>
        <fullName evidence="3">Outer membrane lipoprotein carrier protein LolA</fullName>
    </submittedName>
</protein>
<feature type="chain" id="PRO_5042461894" evidence="2">
    <location>
        <begin position="23"/>
        <end position="200"/>
    </location>
</feature>
<gene>
    <name evidence="3" type="ORF">NOI20_08795</name>
</gene>
<dbReference type="EMBL" id="JANFFA010000002">
    <property type="protein sequence ID" value="MDQ2094205.1"/>
    <property type="molecule type" value="Genomic_DNA"/>
</dbReference>
<reference evidence="3" key="1">
    <citation type="submission" date="2022-07" db="EMBL/GenBank/DDBJ databases">
        <authorList>
            <person name="Otstavnykh N."/>
            <person name="Isaeva M."/>
            <person name="Bystritskaya E."/>
        </authorList>
    </citation>
    <scope>NUCLEOTIDE SEQUENCE</scope>
    <source>
        <strain evidence="3">10Alg 79</strain>
    </source>
</reference>
<dbReference type="SUPFAM" id="SSF89392">
    <property type="entry name" value="Prokaryotic lipoproteins and lipoprotein localization factors"/>
    <property type="match status" value="1"/>
</dbReference>
<name>A0AAJ1U707_9RHOB</name>
<feature type="signal peptide" evidence="2">
    <location>
        <begin position="1"/>
        <end position="22"/>
    </location>
</feature>
<keyword evidence="1 2" id="KW-0732">Signal</keyword>
<keyword evidence="4" id="KW-1185">Reference proteome</keyword>
<dbReference type="InterPro" id="IPR029046">
    <property type="entry name" value="LolA/LolB/LppX"/>
</dbReference>
<sequence length="200" mass="21807">MKFARLALATALSVGLAMPAMAEKLSLNQISQYLNTLQTAQGSFTQINDDGTISTGTIFIKRPGKIRFEYNPPEETLVLASAGAVAIFDPKTNQGPESYPLDRTPLKIILAKNVDLARANMVTGHSYDGTATIVTAQDPEHPEYGNIQLKFTDSPAELRQWIINDDSGNRTTVILGALKKGGSLPNRLFDITLNTERDSR</sequence>
<dbReference type="PANTHER" id="PTHR35869">
    <property type="entry name" value="OUTER-MEMBRANE LIPOPROTEIN CARRIER PROTEIN"/>
    <property type="match status" value="1"/>
</dbReference>
<evidence type="ECO:0000313" key="4">
    <source>
        <dbReference type="Proteomes" id="UP001227162"/>
    </source>
</evidence>
<dbReference type="Proteomes" id="UP001227162">
    <property type="component" value="Unassembled WGS sequence"/>
</dbReference>
<dbReference type="Pfam" id="PF03548">
    <property type="entry name" value="LolA"/>
    <property type="match status" value="1"/>
</dbReference>
<dbReference type="InterPro" id="IPR004564">
    <property type="entry name" value="OM_lipoprot_carrier_LolA-like"/>
</dbReference>
<dbReference type="CDD" id="cd16325">
    <property type="entry name" value="LolA"/>
    <property type="match status" value="1"/>
</dbReference>
<reference evidence="3" key="2">
    <citation type="submission" date="2023-04" db="EMBL/GenBank/DDBJ databases">
        <title>'Rhodoalgimonas zhirmunskyi' gen. nov., isolated from a red alga.</title>
        <authorList>
            <person name="Nedashkovskaya O.I."/>
            <person name="Otstavnykh N.Y."/>
            <person name="Bystritskaya E.P."/>
            <person name="Balabanova L.A."/>
            <person name="Isaeva M.P."/>
        </authorList>
    </citation>
    <scope>NUCLEOTIDE SEQUENCE</scope>
    <source>
        <strain evidence="3">10Alg 79</strain>
    </source>
</reference>
<organism evidence="3 4">
    <name type="scientific">Rhodalgimonas zhirmunskyi</name>
    <dbReference type="NCBI Taxonomy" id="2964767"/>
    <lineage>
        <taxon>Bacteria</taxon>
        <taxon>Pseudomonadati</taxon>
        <taxon>Pseudomonadota</taxon>
        <taxon>Alphaproteobacteria</taxon>
        <taxon>Rhodobacterales</taxon>
        <taxon>Roseobacteraceae</taxon>
        <taxon>Rhodalgimonas</taxon>
    </lineage>
</organism>
<dbReference type="Gene3D" id="2.50.20.10">
    <property type="entry name" value="Lipoprotein localisation LolA/LolB/LppX"/>
    <property type="match status" value="1"/>
</dbReference>
<evidence type="ECO:0000313" key="3">
    <source>
        <dbReference type="EMBL" id="MDQ2094205.1"/>
    </source>
</evidence>
<evidence type="ECO:0000256" key="1">
    <source>
        <dbReference type="ARBA" id="ARBA00022729"/>
    </source>
</evidence>
<proteinExistence type="predicted"/>